<feature type="domain" description="FixG C-terminal immunoglobulin-like" evidence="1">
    <location>
        <begin position="58"/>
        <end position="141"/>
    </location>
</feature>
<evidence type="ECO:0000313" key="2">
    <source>
        <dbReference type="EMBL" id="ETR70055.1"/>
    </source>
</evidence>
<dbReference type="InterPro" id="IPR013783">
    <property type="entry name" value="Ig-like_fold"/>
</dbReference>
<protein>
    <recommendedName>
        <fullName evidence="1">FixG C-terminal immunoglobulin-like domain-containing protein</fullName>
    </recommendedName>
</protein>
<dbReference type="Gene3D" id="2.60.40.10">
    <property type="entry name" value="Immunoglobulins"/>
    <property type="match status" value="1"/>
</dbReference>
<organism evidence="2 3">
    <name type="scientific">Candidatus Magnetoglobus multicellularis str. Araruama</name>
    <dbReference type="NCBI Taxonomy" id="890399"/>
    <lineage>
        <taxon>Bacteria</taxon>
        <taxon>Pseudomonadati</taxon>
        <taxon>Thermodesulfobacteriota</taxon>
        <taxon>Desulfobacteria</taxon>
        <taxon>Desulfobacterales</taxon>
        <taxon>Desulfobacteraceae</taxon>
        <taxon>Candidatus Magnetoglobus</taxon>
    </lineage>
</organism>
<dbReference type="EMBL" id="ATBP01000498">
    <property type="protein sequence ID" value="ETR70055.1"/>
    <property type="molecule type" value="Genomic_DNA"/>
</dbReference>
<dbReference type="Pfam" id="PF11614">
    <property type="entry name" value="FixG_C"/>
    <property type="match status" value="1"/>
</dbReference>
<sequence length="182" mass="19480">MPLTAANGDFDAMTITMTSVGRTSVSNSIQLTTSTPFYAFTAQAQSLTSLIDPGESFNYTIQIQNTGNAVDTYLLTCQGALYPSIFRNASDSADITQITINASETDTFIVQVTLPLTSTNGGFDAITITMTSDGRTSISDSIELTTSTPLYSFTTQAQSLTATLNPGESKLKIQAQQQIHIY</sequence>
<name>A0A1V1P5P0_9BACT</name>
<evidence type="ECO:0000313" key="3">
    <source>
        <dbReference type="Proteomes" id="UP000189670"/>
    </source>
</evidence>
<gene>
    <name evidence="2" type="ORF">OMM_03514</name>
</gene>
<accession>A0A1V1P5P0</accession>
<reference evidence="3" key="1">
    <citation type="submission" date="2012-11" db="EMBL/GenBank/DDBJ databases">
        <authorList>
            <person name="Lucero-Rivera Y.E."/>
            <person name="Tovar-Ramirez D."/>
        </authorList>
    </citation>
    <scope>NUCLEOTIDE SEQUENCE [LARGE SCALE GENOMIC DNA]</scope>
    <source>
        <strain evidence="3">Araruama</strain>
    </source>
</reference>
<dbReference type="Proteomes" id="UP000189670">
    <property type="component" value="Unassembled WGS sequence"/>
</dbReference>
<dbReference type="InterPro" id="IPR032879">
    <property type="entry name" value="FixG_C"/>
</dbReference>
<proteinExistence type="predicted"/>
<dbReference type="AlphaFoldDB" id="A0A1V1P5P0"/>
<evidence type="ECO:0000259" key="1">
    <source>
        <dbReference type="Pfam" id="PF11614"/>
    </source>
</evidence>
<comment type="caution">
    <text evidence="2">The sequence shown here is derived from an EMBL/GenBank/DDBJ whole genome shotgun (WGS) entry which is preliminary data.</text>
</comment>